<dbReference type="GO" id="GO:0005846">
    <property type="term" value="C:nuclear cap binding complex"/>
    <property type="evidence" value="ECO:0007669"/>
    <property type="project" value="InterPro"/>
</dbReference>
<dbReference type="PANTHER" id="PTHR12412:SF2">
    <property type="entry name" value="NUCLEAR CAP-BINDING PROTEIN SUBUNIT 1"/>
    <property type="match status" value="1"/>
</dbReference>
<reference evidence="4 5" key="1">
    <citation type="submission" date="2016-03" db="EMBL/GenBank/DDBJ databases">
        <authorList>
            <person name="Ploux O."/>
        </authorList>
    </citation>
    <scope>NUCLEOTIDE SEQUENCE [LARGE SCALE GENOMIC DNA]</scope>
    <source>
        <strain evidence="4 5">UAMH 11012</strain>
    </source>
</reference>
<sequence>MADYDQRPRGGRGGYNNNRKRRYRDEDDYDRRPQRRRYEEPLSSRVRKQFLSIAESPLKRVEDEVVSIARMVTDNFEDEEVKQSFYDLVVQLVVEQPFKIPFVAAVVLVVNTIKSEMTQEVLKRAAERTNEAIGRGEWREVKLLMKFLGGLQGVLEGEGVWIVLQDLLTKAVDLQTENNEETIGPELVKIVLFTIPYVMASSATDNQERAANMVENTDIIASEPHVLQALVDPYPGNGKEEPESPNGVLNLLQKQLQNEAANGWELACLPRPWKVLQETAPEPSPKHTLPTIVIPEVVNAGPRPLFPELYFSVYANQDVETVPPTSDIASCLLRDAIVDTINILDYNRTATARFLIDIDCYFSPGTFVKRATPFDRLRDIEGDRSTWKPEDVAVDAVFSQLFQLPTPEHKLVYYHAVLTESCKIAPAAIAPSLGRAIRYLYRSVDSMDLELSYRFMDWFAHHLSNFGFTWKWTEWIDDVDLPNLDPKKAFIQGALDKEIRLSFAQRIKGTLPAPYQQLITEEKEKDTPDFKYNDQVPDTPFSQEGQEILALLRKKSPEDVIQPVINRIHAQALSLSLPDPLVLSTDAYMTSICYIGSKSLSHVLSCIERCKERLLALGPTSPAARKQIIDSVMDYWKDQPGIGVNIVDKLLNYTILSPGSVVEWALAKEGTRLGEAHVYEMVSATVGKVTGRVRQVVRARSVPGLLPEQKEMMRETAERERTSMKELFALMEDSLTGWASGSKDQTVQSGDGESGDEKMVRQWGERWLRVFRRKFAVEEAWYLEFDKAMEAFTQAQGTAGEANGGEMIVDGEVKAEVKFE</sequence>
<name>A0A1L7X1R8_9HELO</name>
<dbReference type="FunFam" id="1.25.40.180:FF:000035">
    <property type="entry name" value="snRNA cap binding complex subunit (Gcr3)"/>
    <property type="match status" value="1"/>
</dbReference>
<dbReference type="InterPro" id="IPR016024">
    <property type="entry name" value="ARM-type_fold"/>
</dbReference>
<feature type="domain" description="MIF4G-like type 2" evidence="3">
    <location>
        <begin position="530"/>
        <end position="779"/>
    </location>
</feature>
<dbReference type="OrthoDB" id="10252707at2759"/>
<accession>A0A1L7X1R8</accession>
<dbReference type="InterPro" id="IPR027159">
    <property type="entry name" value="CBP80"/>
</dbReference>
<evidence type="ECO:0000256" key="1">
    <source>
        <dbReference type="SAM" id="MobiDB-lite"/>
    </source>
</evidence>
<feature type="compositionally biased region" description="Basic and acidic residues" evidence="1">
    <location>
        <begin position="23"/>
        <end position="41"/>
    </location>
</feature>
<feature type="domain" description="MIF4G-like type 1" evidence="2">
    <location>
        <begin position="323"/>
        <end position="512"/>
    </location>
</feature>
<dbReference type="Gene3D" id="1.25.40.180">
    <property type="match status" value="3"/>
</dbReference>
<dbReference type="FunFam" id="1.25.40.180:FF:000079">
    <property type="entry name" value="Related to cap binding protein 80 (Cbp80)"/>
    <property type="match status" value="1"/>
</dbReference>
<dbReference type="Proteomes" id="UP000184330">
    <property type="component" value="Unassembled WGS sequence"/>
</dbReference>
<dbReference type="PANTHER" id="PTHR12412">
    <property type="entry name" value="CAP BINDING PROTEIN"/>
    <property type="match status" value="1"/>
</dbReference>
<evidence type="ECO:0000259" key="2">
    <source>
        <dbReference type="Pfam" id="PF09088"/>
    </source>
</evidence>
<dbReference type="InterPro" id="IPR015172">
    <property type="entry name" value="MIF4G-like_typ-1"/>
</dbReference>
<gene>
    <name evidence="4" type="ORF">PAC_08866</name>
</gene>
<dbReference type="Pfam" id="PF09088">
    <property type="entry name" value="MIF4G_like"/>
    <property type="match status" value="1"/>
</dbReference>
<dbReference type="EMBL" id="FJOG01000013">
    <property type="protein sequence ID" value="CZR58974.1"/>
    <property type="molecule type" value="Genomic_DNA"/>
</dbReference>
<evidence type="ECO:0000259" key="3">
    <source>
        <dbReference type="Pfam" id="PF09090"/>
    </source>
</evidence>
<dbReference type="AlphaFoldDB" id="A0A1L7X1R8"/>
<dbReference type="FunFam" id="1.25.40.180:FF:000045">
    <property type="entry name" value="snRNA cap binding complex subunit (Gcr3), putative"/>
    <property type="match status" value="1"/>
</dbReference>
<dbReference type="STRING" id="576137.A0A1L7X1R8"/>
<dbReference type="GO" id="GO:0005634">
    <property type="term" value="C:nucleus"/>
    <property type="evidence" value="ECO:0007669"/>
    <property type="project" value="TreeGrafter"/>
</dbReference>
<dbReference type="InterPro" id="IPR015174">
    <property type="entry name" value="MIF4G-like_typ-2"/>
</dbReference>
<dbReference type="GO" id="GO:0000184">
    <property type="term" value="P:nuclear-transcribed mRNA catabolic process, nonsense-mediated decay"/>
    <property type="evidence" value="ECO:0007669"/>
    <property type="project" value="TreeGrafter"/>
</dbReference>
<protein>
    <submittedName>
        <fullName evidence="4">Probable nuclear cap-binding complex, subunit NCBP1/CBP80</fullName>
    </submittedName>
</protein>
<dbReference type="GO" id="GO:0000339">
    <property type="term" value="F:RNA cap binding"/>
    <property type="evidence" value="ECO:0007669"/>
    <property type="project" value="InterPro"/>
</dbReference>
<organism evidence="4 5">
    <name type="scientific">Phialocephala subalpina</name>
    <dbReference type="NCBI Taxonomy" id="576137"/>
    <lineage>
        <taxon>Eukaryota</taxon>
        <taxon>Fungi</taxon>
        <taxon>Dikarya</taxon>
        <taxon>Ascomycota</taxon>
        <taxon>Pezizomycotina</taxon>
        <taxon>Leotiomycetes</taxon>
        <taxon>Helotiales</taxon>
        <taxon>Mollisiaceae</taxon>
        <taxon>Phialocephala</taxon>
        <taxon>Phialocephala fortinii species complex</taxon>
    </lineage>
</organism>
<evidence type="ECO:0000313" key="5">
    <source>
        <dbReference type="Proteomes" id="UP000184330"/>
    </source>
</evidence>
<keyword evidence="5" id="KW-1185">Reference proteome</keyword>
<evidence type="ECO:0000313" key="4">
    <source>
        <dbReference type="EMBL" id="CZR58974.1"/>
    </source>
</evidence>
<proteinExistence type="predicted"/>
<feature type="region of interest" description="Disordered" evidence="1">
    <location>
        <begin position="1"/>
        <end position="41"/>
    </location>
</feature>
<dbReference type="SUPFAM" id="SSF48371">
    <property type="entry name" value="ARM repeat"/>
    <property type="match status" value="3"/>
</dbReference>
<dbReference type="Pfam" id="PF09090">
    <property type="entry name" value="MIF4G_like_2"/>
    <property type="match status" value="1"/>
</dbReference>
<dbReference type="GO" id="GO:0003729">
    <property type="term" value="F:mRNA binding"/>
    <property type="evidence" value="ECO:0007669"/>
    <property type="project" value="TreeGrafter"/>
</dbReference>
<dbReference type="GO" id="GO:0006406">
    <property type="term" value="P:mRNA export from nucleus"/>
    <property type="evidence" value="ECO:0007669"/>
    <property type="project" value="InterPro"/>
</dbReference>